<feature type="compositionally biased region" description="Basic and acidic residues" evidence="1">
    <location>
        <begin position="25"/>
        <end position="41"/>
    </location>
</feature>
<name>A0A0K1PRJ0_9BACT</name>
<organism evidence="2 3">
    <name type="scientific">Labilithrix luteola</name>
    <dbReference type="NCBI Taxonomy" id="1391654"/>
    <lineage>
        <taxon>Bacteria</taxon>
        <taxon>Pseudomonadati</taxon>
        <taxon>Myxococcota</taxon>
        <taxon>Polyangia</taxon>
        <taxon>Polyangiales</taxon>
        <taxon>Labilitrichaceae</taxon>
        <taxon>Labilithrix</taxon>
    </lineage>
</organism>
<sequence length="115" mass="12707">MESAPDDPRASREAYQLLGPHARANLKERAERASRGQGRRYEPYEMLAEGRFGLKFRPKAMTAQTSGDEAVVLVRGEGPEERAQVHCVREGSSWHLEPELPDVAPPARRSDGGAP</sequence>
<dbReference type="STRING" id="1391654.AKJ09_02829"/>
<dbReference type="KEGG" id="llu:AKJ09_02829"/>
<feature type="compositionally biased region" description="Basic and acidic residues" evidence="1">
    <location>
        <begin position="1"/>
        <end position="12"/>
    </location>
</feature>
<feature type="region of interest" description="Disordered" evidence="1">
    <location>
        <begin position="1"/>
        <end position="41"/>
    </location>
</feature>
<keyword evidence="3" id="KW-1185">Reference proteome</keyword>
<evidence type="ECO:0000313" key="2">
    <source>
        <dbReference type="EMBL" id="AKU96165.1"/>
    </source>
</evidence>
<accession>A0A0K1PRJ0</accession>
<evidence type="ECO:0000313" key="3">
    <source>
        <dbReference type="Proteomes" id="UP000064967"/>
    </source>
</evidence>
<gene>
    <name evidence="2" type="ORF">AKJ09_02829</name>
</gene>
<protein>
    <submittedName>
        <fullName evidence="2">Uncharacterized protein</fullName>
    </submittedName>
</protein>
<dbReference type="EMBL" id="CP012333">
    <property type="protein sequence ID" value="AKU96165.1"/>
    <property type="molecule type" value="Genomic_DNA"/>
</dbReference>
<evidence type="ECO:0000256" key="1">
    <source>
        <dbReference type="SAM" id="MobiDB-lite"/>
    </source>
</evidence>
<feature type="region of interest" description="Disordered" evidence="1">
    <location>
        <begin position="89"/>
        <end position="115"/>
    </location>
</feature>
<proteinExistence type="predicted"/>
<dbReference type="Proteomes" id="UP000064967">
    <property type="component" value="Chromosome"/>
</dbReference>
<reference evidence="2 3" key="1">
    <citation type="submission" date="2015-08" db="EMBL/GenBank/DDBJ databases">
        <authorList>
            <person name="Babu N.S."/>
            <person name="Beckwith C.J."/>
            <person name="Beseler K.G."/>
            <person name="Brison A."/>
            <person name="Carone J.V."/>
            <person name="Caskin T.P."/>
            <person name="Diamond M."/>
            <person name="Durham M.E."/>
            <person name="Foxe J.M."/>
            <person name="Go M."/>
            <person name="Henderson B.A."/>
            <person name="Jones I.B."/>
            <person name="McGettigan J.A."/>
            <person name="Micheletti S.J."/>
            <person name="Nasrallah M.E."/>
            <person name="Ortiz D."/>
            <person name="Piller C.R."/>
            <person name="Privatt S.R."/>
            <person name="Schneider S.L."/>
            <person name="Sharp S."/>
            <person name="Smith T.C."/>
            <person name="Stanton J.D."/>
            <person name="Ullery H.E."/>
            <person name="Wilson R.J."/>
            <person name="Serrano M.G."/>
            <person name="Buck G."/>
            <person name="Lee V."/>
            <person name="Wang Y."/>
            <person name="Carvalho R."/>
            <person name="Voegtly L."/>
            <person name="Shi R."/>
            <person name="Duckworth R."/>
            <person name="Johnson A."/>
            <person name="Loviza R."/>
            <person name="Walstead R."/>
            <person name="Shah Z."/>
            <person name="Kiflezghi M."/>
            <person name="Wade K."/>
            <person name="Ball S.L."/>
            <person name="Bradley K.W."/>
            <person name="Asai D.J."/>
            <person name="Bowman C.A."/>
            <person name="Russell D.A."/>
            <person name="Pope W.H."/>
            <person name="Jacobs-Sera D."/>
            <person name="Hendrix R.W."/>
            <person name="Hatfull G.F."/>
        </authorList>
    </citation>
    <scope>NUCLEOTIDE SEQUENCE [LARGE SCALE GENOMIC DNA]</scope>
    <source>
        <strain evidence="2 3">DSM 27648</strain>
    </source>
</reference>
<dbReference type="AlphaFoldDB" id="A0A0K1PRJ0"/>